<dbReference type="Proteomes" id="UP001055072">
    <property type="component" value="Unassembled WGS sequence"/>
</dbReference>
<dbReference type="EMBL" id="MU274902">
    <property type="protein sequence ID" value="KAI0093452.1"/>
    <property type="molecule type" value="Genomic_DNA"/>
</dbReference>
<keyword evidence="1" id="KW-0378">Hydrolase</keyword>
<comment type="caution">
    <text evidence="1">The sequence shown here is derived from an EMBL/GenBank/DDBJ whole genome shotgun (WGS) entry which is preliminary data.</text>
</comment>
<protein>
    <submittedName>
        <fullName evidence="1">P-loop containing nucleoside triphosphate hydrolase protein</fullName>
    </submittedName>
</protein>
<gene>
    <name evidence="1" type="ORF">BDY19DRAFT_990087</name>
</gene>
<reference evidence="1" key="1">
    <citation type="journal article" date="2021" name="Environ. Microbiol.">
        <title>Gene family expansions and transcriptome signatures uncover fungal adaptations to wood decay.</title>
        <authorList>
            <person name="Hage H."/>
            <person name="Miyauchi S."/>
            <person name="Viragh M."/>
            <person name="Drula E."/>
            <person name="Min B."/>
            <person name="Chaduli D."/>
            <person name="Navarro D."/>
            <person name="Favel A."/>
            <person name="Norest M."/>
            <person name="Lesage-Meessen L."/>
            <person name="Balint B."/>
            <person name="Merenyi Z."/>
            <person name="de Eugenio L."/>
            <person name="Morin E."/>
            <person name="Martinez A.T."/>
            <person name="Baldrian P."/>
            <person name="Stursova M."/>
            <person name="Martinez M.J."/>
            <person name="Novotny C."/>
            <person name="Magnuson J.K."/>
            <person name="Spatafora J.W."/>
            <person name="Maurice S."/>
            <person name="Pangilinan J."/>
            <person name="Andreopoulos W."/>
            <person name="LaButti K."/>
            <person name="Hundley H."/>
            <person name="Na H."/>
            <person name="Kuo A."/>
            <person name="Barry K."/>
            <person name="Lipzen A."/>
            <person name="Henrissat B."/>
            <person name="Riley R."/>
            <person name="Ahrendt S."/>
            <person name="Nagy L.G."/>
            <person name="Grigoriev I.V."/>
            <person name="Martin F."/>
            <person name="Rosso M.N."/>
        </authorList>
    </citation>
    <scope>NUCLEOTIDE SEQUENCE</scope>
    <source>
        <strain evidence="1">CBS 384.51</strain>
    </source>
</reference>
<organism evidence="1 2">
    <name type="scientific">Irpex rosettiformis</name>
    <dbReference type="NCBI Taxonomy" id="378272"/>
    <lineage>
        <taxon>Eukaryota</taxon>
        <taxon>Fungi</taxon>
        <taxon>Dikarya</taxon>
        <taxon>Basidiomycota</taxon>
        <taxon>Agaricomycotina</taxon>
        <taxon>Agaricomycetes</taxon>
        <taxon>Polyporales</taxon>
        <taxon>Irpicaceae</taxon>
        <taxon>Irpex</taxon>
    </lineage>
</organism>
<proteinExistence type="predicted"/>
<sequence length="1018" mass="114633">MAQVCDEIYAHGVCQRENCPFSHDVYSCDTCRAVFKTTRGYETHLASPLHRQKVWKAEKRAAGINVPVTCTVCSVDISSAELYEQHAHGRRHARKLQEQGLETDPGPEEVDVPRNQTRCDVCATNIETRFFEQHLKSRRHTSSIQFNSLRGALDDSERDKNGVEVTPDTIDFGFVNEPGNINATFSKKIAVQNTNVTGIQIVRARLSSQLTSRADTSGFVLKRTMLPVAIQRNQQIAFTVTFRPEGTNGRYEDRIEFVFEDSRLNKRFAITRSLVATVGVKEDYELLRASRPYVRPKRNEQLEEPITEFTPGVPPPAIADFKWAVRLPLYDAPKALKKLLEECEVTNLPPSKVAARIRAAFIPTQLIADTYSRHFAYMLWIEEERARRDLSQYDMSDATMEPQGSFYKLEIAGLAEKRPSLIVTDRIFVKNFGSAAKHWFEGHVHKVEMNSVLLRFHSTFHSYKGQRYHVRFDLNRLVYRRMHQGLTTAFTEARVLFPAAGHIQNLRPPSATATGGLRLTDRKIEQNPPQLEAVAAILTRPEGSVPFVVFGPPGTGKTVTIVEAIRQLVQTKPTTRILACAPSNSAADLIAERLSDLGKLKVFRLNAHSRGTDNVPRPVLALSRVTKDGGFDRFVVPPTEDLMKFRVVVCTCLSASLPYGVGVPRGHFSHIFIDEAGQATEPEVMISVKTMADPKTNVVLSGDSKQLGPIVRSPIARDLGLSQSYLDRLMANPIYDETEGRGLTISKLIKNWRSHPAILKFPNDEFYGGDLVACGDPTVTECLARWGHLVKKNFPVIFHGIKGKDEREASSPSFFNIPEASEVKKYIDKLLEDRKLPLKPEQIGVISPYHAQVQKIRKLLKKKEIKVGSVEEYQGQEKRVIIISTVRSSMENVKFDLRHTLGFVANPRRFNVAVTRAQALLIVIGDPTVLSLDPLWRSFINYVSINGGCTGKRIDWDPHEEVDRNGRYDVLRRTEALTALDELVARTKEEILEQTEDLGGHEADTLEGNVEQPWREDE</sequence>
<name>A0ACB8UGJ3_9APHY</name>
<evidence type="ECO:0000313" key="2">
    <source>
        <dbReference type="Proteomes" id="UP001055072"/>
    </source>
</evidence>
<keyword evidence="2" id="KW-1185">Reference proteome</keyword>
<accession>A0ACB8UGJ3</accession>
<evidence type="ECO:0000313" key="1">
    <source>
        <dbReference type="EMBL" id="KAI0093452.1"/>
    </source>
</evidence>